<evidence type="ECO:0000256" key="5">
    <source>
        <dbReference type="ARBA" id="ARBA00048594"/>
    </source>
</evidence>
<feature type="domain" description="Guanylate kinase-like" evidence="6">
    <location>
        <begin position="3"/>
        <end position="181"/>
    </location>
</feature>
<dbReference type="AlphaFoldDB" id="A0A512PN14"/>
<accession>A0A512PN14</accession>
<dbReference type="GO" id="GO:0004385">
    <property type="term" value="F:GMP kinase activity"/>
    <property type="evidence" value="ECO:0007669"/>
    <property type="project" value="UniProtKB-EC"/>
</dbReference>
<dbReference type="OrthoDB" id="1033810at2"/>
<dbReference type="InterPro" id="IPR027417">
    <property type="entry name" value="P-loop_NTPase"/>
</dbReference>
<protein>
    <submittedName>
        <fullName evidence="7">Guanylate kinase</fullName>
    </submittedName>
</protein>
<dbReference type="InterPro" id="IPR008144">
    <property type="entry name" value="Guanylate_kin-like_dom"/>
</dbReference>
<comment type="function">
    <text evidence="1">Essential for recycling GMP and indirectly, cGMP.</text>
</comment>
<evidence type="ECO:0000313" key="7">
    <source>
        <dbReference type="EMBL" id="GEP72596.1"/>
    </source>
</evidence>
<name>A0A512PN14_9LACO</name>
<dbReference type="STRING" id="1423795.FD12_GL000173"/>
<comment type="similarity">
    <text evidence="2">Belongs to the guanylate kinase family.</text>
</comment>
<dbReference type="InterPro" id="IPR008145">
    <property type="entry name" value="GK/Ca_channel_bsu"/>
</dbReference>
<keyword evidence="4 7" id="KW-0418">Kinase</keyword>
<evidence type="ECO:0000313" key="8">
    <source>
        <dbReference type="Proteomes" id="UP000321569"/>
    </source>
</evidence>
<dbReference type="RefSeq" id="WP_054748682.1">
    <property type="nucleotide sequence ID" value="NZ_BKAM01000025.1"/>
</dbReference>
<comment type="caution">
    <text evidence="7">The sequence shown here is derived from an EMBL/GenBank/DDBJ whole genome shotgun (WGS) entry which is preliminary data.</text>
</comment>
<evidence type="ECO:0000256" key="2">
    <source>
        <dbReference type="ARBA" id="ARBA00005790"/>
    </source>
</evidence>
<gene>
    <name evidence="7" type="primary">gmk2</name>
    <name evidence="7" type="ORF">LRA02_14640</name>
</gene>
<dbReference type="Proteomes" id="UP000321569">
    <property type="component" value="Unassembled WGS sequence"/>
</dbReference>
<keyword evidence="3" id="KW-0808">Transferase</keyword>
<dbReference type="Gene3D" id="3.40.50.300">
    <property type="entry name" value="P-loop containing nucleotide triphosphate hydrolases"/>
    <property type="match status" value="1"/>
</dbReference>
<dbReference type="SMART" id="SM00072">
    <property type="entry name" value="GuKc"/>
    <property type="match status" value="1"/>
</dbReference>
<organism evidence="7 8">
    <name type="scientific">Lentilactobacillus rapi</name>
    <dbReference type="NCBI Taxonomy" id="481723"/>
    <lineage>
        <taxon>Bacteria</taxon>
        <taxon>Bacillati</taxon>
        <taxon>Bacillota</taxon>
        <taxon>Bacilli</taxon>
        <taxon>Lactobacillales</taxon>
        <taxon>Lactobacillaceae</taxon>
        <taxon>Lentilactobacillus</taxon>
    </lineage>
</organism>
<dbReference type="SUPFAM" id="SSF52540">
    <property type="entry name" value="P-loop containing nucleoside triphosphate hydrolases"/>
    <property type="match status" value="1"/>
</dbReference>
<dbReference type="PANTHER" id="PTHR23117:SF13">
    <property type="entry name" value="GUANYLATE KINASE"/>
    <property type="match status" value="1"/>
</dbReference>
<reference evidence="7 8" key="1">
    <citation type="submission" date="2019-07" db="EMBL/GenBank/DDBJ databases">
        <title>Whole genome shotgun sequence of Lactobacillus rapi NBRC 109618.</title>
        <authorList>
            <person name="Hosoyama A."/>
            <person name="Uohara A."/>
            <person name="Ohji S."/>
            <person name="Ichikawa N."/>
        </authorList>
    </citation>
    <scope>NUCLEOTIDE SEQUENCE [LARGE SCALE GENOMIC DNA]</scope>
    <source>
        <strain evidence="7 8">NBRC 109618</strain>
    </source>
</reference>
<evidence type="ECO:0000256" key="4">
    <source>
        <dbReference type="ARBA" id="ARBA00022777"/>
    </source>
</evidence>
<dbReference type="GO" id="GO:0005829">
    <property type="term" value="C:cytosol"/>
    <property type="evidence" value="ECO:0007669"/>
    <property type="project" value="TreeGrafter"/>
</dbReference>
<dbReference type="Pfam" id="PF00625">
    <property type="entry name" value="Guanylate_kin"/>
    <property type="match status" value="1"/>
</dbReference>
<evidence type="ECO:0000259" key="6">
    <source>
        <dbReference type="PROSITE" id="PS50052"/>
    </source>
</evidence>
<evidence type="ECO:0000256" key="3">
    <source>
        <dbReference type="ARBA" id="ARBA00022679"/>
    </source>
</evidence>
<dbReference type="PROSITE" id="PS50052">
    <property type="entry name" value="GUANYLATE_KINASE_2"/>
    <property type="match status" value="1"/>
</dbReference>
<evidence type="ECO:0000256" key="1">
    <source>
        <dbReference type="ARBA" id="ARBA00003531"/>
    </source>
</evidence>
<sequence length="189" mass="21531">MTNRVFVITGAAGSGKTTVRNYLHDKFHMTKVITHTTRKPRDGEKNGVDYYFETKESFPKNHYLESVVYAGNRYGSSYEGLENAWKTSPFACIVLDTAGAITYKQKLGDQAVIIYLKVGDTTELQKRMACRGDNSAMVAKRIHSKEYLRDLEMPEELEGKAYEIVNWDLGKTQRKVDKIVTQYLIEPMG</sequence>
<dbReference type="EMBL" id="BKAM01000025">
    <property type="protein sequence ID" value="GEP72596.1"/>
    <property type="molecule type" value="Genomic_DNA"/>
</dbReference>
<comment type="catalytic activity">
    <reaction evidence="5">
        <text>GMP + ATP = GDP + ADP</text>
        <dbReference type="Rhea" id="RHEA:20780"/>
        <dbReference type="ChEBI" id="CHEBI:30616"/>
        <dbReference type="ChEBI" id="CHEBI:58115"/>
        <dbReference type="ChEBI" id="CHEBI:58189"/>
        <dbReference type="ChEBI" id="CHEBI:456216"/>
        <dbReference type="EC" id="2.7.4.8"/>
    </reaction>
</comment>
<dbReference type="CDD" id="cd00071">
    <property type="entry name" value="GMPK"/>
    <property type="match status" value="1"/>
</dbReference>
<proteinExistence type="inferred from homology"/>
<dbReference type="PANTHER" id="PTHR23117">
    <property type="entry name" value="GUANYLATE KINASE-RELATED"/>
    <property type="match status" value="1"/>
</dbReference>